<evidence type="ECO:0000256" key="1">
    <source>
        <dbReference type="ARBA" id="ARBA00004141"/>
    </source>
</evidence>
<comment type="similarity">
    <text evidence="2">Belongs to the major facilitator superfamily.</text>
</comment>
<protein>
    <recommendedName>
        <fullName evidence="8">SPX domain-containing protein</fullName>
    </recommendedName>
</protein>
<feature type="transmembrane region" description="Helical" evidence="7">
    <location>
        <begin position="279"/>
        <end position="297"/>
    </location>
</feature>
<keyword evidence="10" id="KW-1185">Reference proteome</keyword>
<evidence type="ECO:0000313" key="10">
    <source>
        <dbReference type="Proteomes" id="UP000006591"/>
    </source>
</evidence>
<dbReference type="Proteomes" id="UP000006591">
    <property type="component" value="Chromosome 2"/>
</dbReference>
<feature type="transmembrane region" description="Helical" evidence="7">
    <location>
        <begin position="502"/>
        <end position="527"/>
    </location>
</feature>
<dbReference type="AlphaFoldDB" id="A0A0E0GBC2"/>
<dbReference type="InterPro" id="IPR011701">
    <property type="entry name" value="MFS"/>
</dbReference>
<keyword evidence="4 7" id="KW-1133">Transmembrane helix</keyword>
<reference evidence="9" key="1">
    <citation type="submission" date="2015-04" db="UniProtKB">
        <authorList>
            <consortium name="EnsemblPlants"/>
        </authorList>
    </citation>
    <scope>IDENTIFICATION</scope>
    <source>
        <strain evidence="9">SL10</strain>
    </source>
</reference>
<evidence type="ECO:0000259" key="8">
    <source>
        <dbReference type="PROSITE" id="PS51382"/>
    </source>
</evidence>
<feature type="domain" description="SPX" evidence="8">
    <location>
        <begin position="28"/>
        <end position="174"/>
    </location>
</feature>
<dbReference type="GO" id="GO:0022857">
    <property type="term" value="F:transmembrane transporter activity"/>
    <property type="evidence" value="ECO:0007669"/>
    <property type="project" value="InterPro"/>
</dbReference>
<evidence type="ECO:0000256" key="2">
    <source>
        <dbReference type="ARBA" id="ARBA00008335"/>
    </source>
</evidence>
<name>A0A0E0GBC2_ORYNI</name>
<dbReference type="GO" id="GO:0016020">
    <property type="term" value="C:membrane"/>
    <property type="evidence" value="ECO:0007669"/>
    <property type="project" value="UniProtKB-SubCell"/>
</dbReference>
<sequence length="686" mass="75907">MAVPATAPARRPPPPCGEIVSPGGGRNQGIAEERARLMADQLEEWKEYYINYKMMKKKVKQYVQQTQNGGRNREQVLKEFSRMLDDQIEKIVLFLLQQQGHLASRIEKLGEERALLMEQADASQISELREAYREVGIDLMKLLRFVDMNATGIRKILKKFDKRFGYKFTDYYVSTRANHPCSQLQQIFKQVGIVAVVGALSRNLAFLQDHQGNFPSIYDHPSITLKDPIIEQINHSVQKLTHATNLLQFIGQHALIIPEDMHSGSEDLVDDQSYHFMSLLLNLANTFLYMVNTYIIVPTADDYSVSLGAAATVCGVIIGSMAVAQVFSSVYFSAWSNKSYFRPLVFSSIMLFLGNLLYALAYDVNSLTVLIVGRLLCGLGSARAVNRRYISDCVPLKTRLQASAGFVSASALGMACGPALAEPDHIVRENSVNTPSSDSGHRRNSNLEDGLAQPFLIDAKESLDENGEDNDENEEDPEDSHKPATSLAAAYRLLTPSVKVQLLIYFMLKFAMEILLSESSVVTTFYFNWSTSTVAMFLAVLGLTVLPVNVIVGSYVTNLFQDRQILVASEIMVLIGIAMSFRFTSHYSVPQYVSSALITFVFAEVLEGVNLSLLSRVMSSRLSRGTYNGGLLSTEAGTLARVAADMTITAAGYLGQNSLLNVTLLPSFVICVASIVATFCTYNSLY</sequence>
<keyword evidence="3 7" id="KW-0812">Transmembrane</keyword>
<feature type="transmembrane region" description="Helical" evidence="7">
    <location>
        <begin position="595"/>
        <end position="614"/>
    </location>
</feature>
<dbReference type="InterPro" id="IPR045264">
    <property type="entry name" value="SPXM_SPX_plant"/>
</dbReference>
<evidence type="ECO:0000313" key="9">
    <source>
        <dbReference type="EnsemblPlants" id="ONIVA02G30930.3"/>
    </source>
</evidence>
<evidence type="ECO:0000256" key="7">
    <source>
        <dbReference type="SAM" id="Phobius"/>
    </source>
</evidence>
<proteinExistence type="inferred from homology"/>
<dbReference type="Gene3D" id="1.20.1250.20">
    <property type="entry name" value="MFS general substrate transporter like domains"/>
    <property type="match status" value="2"/>
</dbReference>
<evidence type="ECO:0000256" key="3">
    <source>
        <dbReference type="ARBA" id="ARBA00022692"/>
    </source>
</evidence>
<feature type="region of interest" description="Disordered" evidence="6">
    <location>
        <begin position="1"/>
        <end position="28"/>
    </location>
</feature>
<dbReference type="InterPro" id="IPR051068">
    <property type="entry name" value="MFS_Domain-Containing_Protein"/>
</dbReference>
<dbReference type="Pfam" id="PF07690">
    <property type="entry name" value="MFS_1"/>
    <property type="match status" value="1"/>
</dbReference>
<dbReference type="PANTHER" id="PTHR23510:SF23">
    <property type="entry name" value="SPX DOMAIN-CONTAINING MEMBRANE PROTEIN OS02G45520"/>
    <property type="match status" value="1"/>
</dbReference>
<accession>A0A0E0GBC2</accession>
<dbReference type="Gramene" id="ONIVA02G30930.3">
    <property type="protein sequence ID" value="ONIVA02G30930.3"/>
    <property type="gene ID" value="ONIVA02G30930"/>
</dbReference>
<dbReference type="CDD" id="cd14479">
    <property type="entry name" value="SPX-MFS_plant"/>
    <property type="match status" value="1"/>
</dbReference>
<organism evidence="9">
    <name type="scientific">Oryza nivara</name>
    <name type="common">Indian wild rice</name>
    <name type="synonym">Oryza sativa f. spontanea</name>
    <dbReference type="NCBI Taxonomy" id="4536"/>
    <lineage>
        <taxon>Eukaryota</taxon>
        <taxon>Viridiplantae</taxon>
        <taxon>Streptophyta</taxon>
        <taxon>Embryophyta</taxon>
        <taxon>Tracheophyta</taxon>
        <taxon>Spermatophyta</taxon>
        <taxon>Magnoliopsida</taxon>
        <taxon>Liliopsida</taxon>
        <taxon>Poales</taxon>
        <taxon>Poaceae</taxon>
        <taxon>BOP clade</taxon>
        <taxon>Oryzoideae</taxon>
        <taxon>Oryzeae</taxon>
        <taxon>Oryzinae</taxon>
        <taxon>Oryza</taxon>
    </lineage>
</organism>
<dbReference type="SUPFAM" id="SSF103473">
    <property type="entry name" value="MFS general substrate transporter"/>
    <property type="match status" value="1"/>
</dbReference>
<keyword evidence="5 7" id="KW-0472">Membrane</keyword>
<dbReference type="EnsemblPlants" id="ONIVA02G30930.3">
    <property type="protein sequence ID" value="ONIVA02G30930.3"/>
    <property type="gene ID" value="ONIVA02G30930"/>
</dbReference>
<evidence type="ECO:0000256" key="4">
    <source>
        <dbReference type="ARBA" id="ARBA00022989"/>
    </source>
</evidence>
<evidence type="ECO:0000256" key="5">
    <source>
        <dbReference type="ARBA" id="ARBA00023136"/>
    </source>
</evidence>
<dbReference type="PROSITE" id="PS51382">
    <property type="entry name" value="SPX"/>
    <property type="match status" value="1"/>
</dbReference>
<feature type="transmembrane region" description="Helical" evidence="7">
    <location>
        <begin position="309"/>
        <end position="332"/>
    </location>
</feature>
<comment type="subcellular location">
    <subcellularLocation>
        <location evidence="1">Membrane</location>
        <topology evidence="1">Multi-pass membrane protein</topology>
    </subcellularLocation>
</comment>
<evidence type="ECO:0000256" key="6">
    <source>
        <dbReference type="SAM" id="MobiDB-lite"/>
    </source>
</evidence>
<feature type="transmembrane region" description="Helical" evidence="7">
    <location>
        <begin position="533"/>
        <end position="553"/>
    </location>
</feature>
<reference evidence="9" key="2">
    <citation type="submission" date="2018-04" db="EMBL/GenBank/DDBJ databases">
        <title>OnivRS2 (Oryza nivara Reference Sequence Version 2).</title>
        <authorList>
            <person name="Zhang J."/>
            <person name="Kudrna D."/>
            <person name="Lee S."/>
            <person name="Talag J."/>
            <person name="Rajasekar S."/>
            <person name="Welchert J."/>
            <person name="Hsing Y.-I."/>
            <person name="Wing R.A."/>
        </authorList>
    </citation>
    <scope>NUCLEOTIDE SEQUENCE [LARGE SCALE GENOMIC DNA]</scope>
    <source>
        <strain evidence="9">SL10</strain>
    </source>
</reference>
<feature type="transmembrane region" description="Helical" evidence="7">
    <location>
        <begin position="664"/>
        <end position="685"/>
    </location>
</feature>
<feature type="transmembrane region" description="Helical" evidence="7">
    <location>
        <begin position="344"/>
        <end position="361"/>
    </location>
</feature>
<feature type="transmembrane region" description="Helical" evidence="7">
    <location>
        <begin position="565"/>
        <end position="583"/>
    </location>
</feature>
<dbReference type="PANTHER" id="PTHR23510">
    <property type="entry name" value="INNER MEMBRANE TRANSPORT PROTEIN YAJR"/>
    <property type="match status" value="1"/>
</dbReference>
<dbReference type="Pfam" id="PF03105">
    <property type="entry name" value="SPX"/>
    <property type="match status" value="1"/>
</dbReference>
<dbReference type="InterPro" id="IPR004331">
    <property type="entry name" value="SPX_dom"/>
</dbReference>
<dbReference type="InterPro" id="IPR036259">
    <property type="entry name" value="MFS_trans_sf"/>
</dbReference>